<comment type="caution">
    <text evidence="1">The sequence shown here is derived from an EMBL/GenBank/DDBJ whole genome shotgun (WGS) entry which is preliminary data.</text>
</comment>
<accession>L8PS21</accession>
<dbReference type="PATRIC" id="fig|1160705.3.peg.130"/>
<dbReference type="Proteomes" id="UP000011205">
    <property type="component" value="Unassembled WGS sequence"/>
</dbReference>
<dbReference type="AlphaFoldDB" id="L8PS21"/>
<organism evidence="1 2">
    <name type="scientific">Streptomyces viridochromogenes Tue57</name>
    <dbReference type="NCBI Taxonomy" id="1160705"/>
    <lineage>
        <taxon>Bacteria</taxon>
        <taxon>Bacillati</taxon>
        <taxon>Actinomycetota</taxon>
        <taxon>Actinomycetes</taxon>
        <taxon>Kitasatosporales</taxon>
        <taxon>Streptomycetaceae</taxon>
        <taxon>Streptomyces</taxon>
    </lineage>
</organism>
<name>L8PS21_STRVR</name>
<dbReference type="EMBL" id="AMLP01000007">
    <property type="protein sequence ID" value="ELS58879.1"/>
    <property type="molecule type" value="Genomic_DNA"/>
</dbReference>
<evidence type="ECO:0000313" key="1">
    <source>
        <dbReference type="EMBL" id="ELS58879.1"/>
    </source>
</evidence>
<gene>
    <name evidence="1" type="ORF">STVIR_0132</name>
</gene>
<reference evidence="1 2" key="1">
    <citation type="journal article" date="2013" name="Genome Announc.">
        <title>Draft Genome Sequence of Streptomyces viridochromogenes Strain Tu57, Producer of Avilamycin.</title>
        <authorList>
            <person name="Gruning B.A."/>
            <person name="Erxleben A."/>
            <person name="Hahnlein A."/>
            <person name="Gunther S."/>
        </authorList>
    </citation>
    <scope>NUCLEOTIDE SEQUENCE [LARGE SCALE GENOMIC DNA]</scope>
    <source>
        <strain evidence="1 2">Tue57</strain>
    </source>
</reference>
<sequence length="442" mass="48816">MQVIDDLSAGRHTAVKAFLAHLTASFEFQGHSVVDRSHGDVDLLLMCGEIPDGPQPLHERIPEQYPPLSATLRQRHQLRRTPRHVVAVVEVPERLSTLPHPEAVLAARTAMGRFGAAKVLFVTRGSAPRQIAEATLCTMEGGHPTERHNVADRIRDRLVTAACATEVGEHYDIVRDALPAEAWQASPTPQALVSAGRRMGDLGLLAAPVRIADFVSPQLADMYELYMGVRGYSEGMLFAYDPDLECLVVTGSGSWDVDKRALTREQIVAVDPHLVDGRRLRVLAPHGTLPLQPSVETWEICALMEAVPKVRVSRDEAGRWRLDPNGERQVPMIRSGIHAHVGVTGSDTSVIETIEPDRQQFPYGFGCGTDLTMEVARTTIARSTAVHDPDDNRHFVRWPLLYHGEMAVELWKPGPHREPFTGLLDLYGTAVQYTPDDVPQPV</sequence>
<evidence type="ECO:0000313" key="2">
    <source>
        <dbReference type="Proteomes" id="UP000011205"/>
    </source>
</evidence>
<protein>
    <submittedName>
        <fullName evidence="1">Uncharacterized protein</fullName>
    </submittedName>
</protein>
<proteinExistence type="predicted"/>